<feature type="region of interest" description="Disordered" evidence="6">
    <location>
        <begin position="692"/>
        <end position="788"/>
    </location>
</feature>
<dbReference type="GO" id="GO:0008270">
    <property type="term" value="F:zinc ion binding"/>
    <property type="evidence" value="ECO:0007669"/>
    <property type="project" value="InterPro"/>
</dbReference>
<keyword evidence="3" id="KW-0238">DNA-binding</keyword>
<evidence type="ECO:0000256" key="6">
    <source>
        <dbReference type="SAM" id="MobiDB-lite"/>
    </source>
</evidence>
<evidence type="ECO:0000313" key="9">
    <source>
        <dbReference type="Proteomes" id="UP001161757"/>
    </source>
</evidence>
<dbReference type="GO" id="GO:0045944">
    <property type="term" value="P:positive regulation of transcription by RNA polymerase II"/>
    <property type="evidence" value="ECO:0007669"/>
    <property type="project" value="TreeGrafter"/>
</dbReference>
<dbReference type="PANTHER" id="PTHR37534:SF23">
    <property type="entry name" value="ZN(II)2CYS6 TRANSCRIPTION FACTOR (EUROFUNG)"/>
    <property type="match status" value="1"/>
</dbReference>
<evidence type="ECO:0000256" key="4">
    <source>
        <dbReference type="ARBA" id="ARBA00023163"/>
    </source>
</evidence>
<dbReference type="Pfam" id="PF11951">
    <property type="entry name" value="Fungal_trans_2"/>
    <property type="match status" value="1"/>
</dbReference>
<dbReference type="AlphaFoldDB" id="A0AAN6F0Y5"/>
<feature type="region of interest" description="Disordered" evidence="6">
    <location>
        <begin position="1000"/>
        <end position="1049"/>
    </location>
</feature>
<feature type="region of interest" description="Disordered" evidence="6">
    <location>
        <begin position="189"/>
        <end position="230"/>
    </location>
</feature>
<dbReference type="GO" id="GO:0000981">
    <property type="term" value="F:DNA-binding transcription factor activity, RNA polymerase II-specific"/>
    <property type="evidence" value="ECO:0007669"/>
    <property type="project" value="InterPro"/>
</dbReference>
<dbReference type="PANTHER" id="PTHR37534">
    <property type="entry name" value="TRANSCRIPTIONAL ACTIVATOR PROTEIN UGA3"/>
    <property type="match status" value="1"/>
</dbReference>
<dbReference type="InterPro" id="IPR036864">
    <property type="entry name" value="Zn2-C6_fun-type_DNA-bd_sf"/>
</dbReference>
<dbReference type="CDD" id="cd00067">
    <property type="entry name" value="GAL4"/>
    <property type="match status" value="1"/>
</dbReference>
<feature type="domain" description="Zn(2)-C6 fungal-type" evidence="7">
    <location>
        <begin position="69"/>
        <end position="93"/>
    </location>
</feature>
<dbReference type="SUPFAM" id="SSF57701">
    <property type="entry name" value="Zn2/Cys6 DNA-binding domain"/>
    <property type="match status" value="1"/>
</dbReference>
<keyword evidence="5" id="KW-0539">Nucleus</keyword>
<reference evidence="8" key="1">
    <citation type="submission" date="2023-01" db="EMBL/GenBank/DDBJ databases">
        <title>Exophiala dermititidis isolated from Cystic Fibrosis Patient.</title>
        <authorList>
            <person name="Kurbessoian T."/>
            <person name="Crocker A."/>
            <person name="Murante D."/>
            <person name="Hogan D.A."/>
            <person name="Stajich J.E."/>
        </authorList>
    </citation>
    <scope>NUCLEOTIDE SEQUENCE</scope>
    <source>
        <strain evidence="8">Ex8</strain>
    </source>
</reference>
<evidence type="ECO:0000256" key="5">
    <source>
        <dbReference type="ARBA" id="ARBA00023242"/>
    </source>
</evidence>
<evidence type="ECO:0000256" key="2">
    <source>
        <dbReference type="ARBA" id="ARBA00023015"/>
    </source>
</evidence>
<feature type="compositionally biased region" description="Basic and acidic residues" evidence="6">
    <location>
        <begin position="1"/>
        <end position="30"/>
    </location>
</feature>
<feature type="compositionally biased region" description="Basic and acidic residues" evidence="6">
    <location>
        <begin position="1009"/>
        <end position="1019"/>
    </location>
</feature>
<dbReference type="GO" id="GO:0005634">
    <property type="term" value="C:nucleus"/>
    <property type="evidence" value="ECO:0007669"/>
    <property type="project" value="UniProtKB-SubCell"/>
</dbReference>
<dbReference type="InterPro" id="IPR001138">
    <property type="entry name" value="Zn2Cys6_DnaBD"/>
</dbReference>
<evidence type="ECO:0000259" key="7">
    <source>
        <dbReference type="PROSITE" id="PS50048"/>
    </source>
</evidence>
<gene>
    <name evidence="8" type="ORF">HRR80_001561</name>
</gene>
<feature type="compositionally biased region" description="Polar residues" evidence="6">
    <location>
        <begin position="758"/>
        <end position="774"/>
    </location>
</feature>
<keyword evidence="2" id="KW-0805">Transcription regulation</keyword>
<dbReference type="GO" id="GO:0000976">
    <property type="term" value="F:transcription cis-regulatory region binding"/>
    <property type="evidence" value="ECO:0007669"/>
    <property type="project" value="TreeGrafter"/>
</dbReference>
<organism evidence="8 9">
    <name type="scientific">Exophiala dermatitidis</name>
    <name type="common">Black yeast-like fungus</name>
    <name type="synonym">Wangiella dermatitidis</name>
    <dbReference type="NCBI Taxonomy" id="5970"/>
    <lineage>
        <taxon>Eukaryota</taxon>
        <taxon>Fungi</taxon>
        <taxon>Dikarya</taxon>
        <taxon>Ascomycota</taxon>
        <taxon>Pezizomycotina</taxon>
        <taxon>Eurotiomycetes</taxon>
        <taxon>Chaetothyriomycetidae</taxon>
        <taxon>Chaetothyriales</taxon>
        <taxon>Herpotrichiellaceae</taxon>
        <taxon>Exophiala</taxon>
    </lineage>
</organism>
<sequence>MSSTPEQRDSVEVKESSNKADGDRASDAAKKNAAKRRTKTGCLSESSGLRRAHALEGPAAFIFNDLAACRKRRIKCDEGKPSCRNCIKSKRECAGYVQPLVYKQQTQGDTAAFHDPTEPFLSPQSEGAFFNLRFEQPYLGSYRPLDPSTVSPYQHPPFGAGDIGSSSLRSNAPFSDGCDVSDFHRWSDAQQPRAATYRGTPDPSGRSRHGGLDAYYHSGGLPASPSPLDRRWMTQSGHHLSARTEAHYPGPIPPFPAGYARFSLGQPSAYARQPQAFSHDSKDGNFDRQYHIRASARGPHPSSSVPPPTTTAAFAATWDDDYDDPDDPFDVEMDESRVSHHDAADNLTQILDPSGRQIWGQKMYNWQRVQAQSVASFQLPIAASPLQDERNERAFRHFVEITSHCISIFERQHFSPLVAPARTLWNFTMPALALSYPALAHGILALGGLHFAKVSRNSEDRAAKHFMYAVRRVGRLLSLPRRRHEIATLATVLVLGFYEVLSGDHSRWNLHLSGATKLVLEHDIASLTRNARRMRRGAKARVNQCTAQFAYGRVAGIPVSLLDDIDWEVDSALISRLIGVQVDYDRQVQPGLESQAYPYDLTEKDIDDFKTKLDLRWWYCKQDVFQSMLSGDRLLMPIEDWKYCPPRGQLGRADNPYATFDHLLLVMARLADFGGRDRIRKQRAVEAQGGEWRPPLWLFGPRGSPGPPGSKGKERSGTVNKSSSSGSGRNTASMRSAGQNSVKPAPAPSANEGRVRQTKPTPSQGPGPESTNSPPMFGMMPSAGDPQVHPAVRTMQANIKDPAFMLRPESKGASPPRDLDDETAKAFSEHADITKAFDIFRAALGPEFDPLPPSDPPIATPFGPALVYKNAAVACIWIFYNVGRILLHRLHPEMNPAAMISAGFAAPLTHEYAQTVGKICGGLYSGQHYGQIGTLEPSFAGALMESTFSLLFAAVQYTDPGQRGWTISKLRDVDKHCGWRTSAAIAGGCENAWVKMAQKGRGPPYERTLNMHDKDERVSGQKPRGSPSPGASGGRQEFNPEAEHESEFVHHDRSLIDRSGSTRVHWALGLLSVEEDIKRMTLEEG</sequence>
<dbReference type="Gene3D" id="4.10.240.10">
    <property type="entry name" value="Zn(2)-C6 fungal-type DNA-binding domain"/>
    <property type="match status" value="1"/>
</dbReference>
<dbReference type="Pfam" id="PF00172">
    <property type="entry name" value="Zn_clus"/>
    <property type="match status" value="1"/>
</dbReference>
<evidence type="ECO:0000256" key="1">
    <source>
        <dbReference type="ARBA" id="ARBA00004123"/>
    </source>
</evidence>
<comment type="caution">
    <text evidence="8">The sequence shown here is derived from an EMBL/GenBank/DDBJ whole genome shotgun (WGS) entry which is preliminary data.</text>
</comment>
<proteinExistence type="predicted"/>
<dbReference type="Proteomes" id="UP001161757">
    <property type="component" value="Unassembled WGS sequence"/>
</dbReference>
<keyword evidence="4" id="KW-0804">Transcription</keyword>
<dbReference type="SMART" id="SM00066">
    <property type="entry name" value="GAL4"/>
    <property type="match status" value="1"/>
</dbReference>
<evidence type="ECO:0000256" key="3">
    <source>
        <dbReference type="ARBA" id="ARBA00023125"/>
    </source>
</evidence>
<accession>A0AAN6F0Y5</accession>
<dbReference type="EMBL" id="JAJGCB010000002">
    <property type="protein sequence ID" value="KAJ8994863.1"/>
    <property type="molecule type" value="Genomic_DNA"/>
</dbReference>
<feature type="compositionally biased region" description="Polar residues" evidence="6">
    <location>
        <begin position="729"/>
        <end position="742"/>
    </location>
</feature>
<dbReference type="InterPro" id="IPR021858">
    <property type="entry name" value="Fun_TF"/>
</dbReference>
<comment type="subcellular location">
    <subcellularLocation>
        <location evidence="1">Nucleus</location>
    </subcellularLocation>
</comment>
<name>A0AAN6F0Y5_EXODE</name>
<evidence type="ECO:0000313" key="8">
    <source>
        <dbReference type="EMBL" id="KAJ8994863.1"/>
    </source>
</evidence>
<feature type="region of interest" description="Disordered" evidence="6">
    <location>
        <begin position="1"/>
        <end position="47"/>
    </location>
</feature>
<protein>
    <recommendedName>
        <fullName evidence="7">Zn(2)-C6 fungal-type domain-containing protein</fullName>
    </recommendedName>
</protein>
<dbReference type="PROSITE" id="PS50048">
    <property type="entry name" value="ZN2_CY6_FUNGAL_2"/>
    <property type="match status" value="1"/>
</dbReference>